<feature type="compositionally biased region" description="Gly residues" evidence="1">
    <location>
        <begin position="490"/>
        <end position="504"/>
    </location>
</feature>
<feature type="region of interest" description="Disordered" evidence="1">
    <location>
        <begin position="297"/>
        <end position="334"/>
    </location>
</feature>
<dbReference type="InterPro" id="IPR011993">
    <property type="entry name" value="PH-like_dom_sf"/>
</dbReference>
<dbReference type="PROSITE" id="PS50003">
    <property type="entry name" value="PH_DOMAIN"/>
    <property type="match status" value="2"/>
</dbReference>
<dbReference type="SMART" id="SM00233">
    <property type="entry name" value="PH"/>
    <property type="match status" value="2"/>
</dbReference>
<feature type="compositionally biased region" description="Basic and acidic residues" evidence="1">
    <location>
        <begin position="400"/>
        <end position="413"/>
    </location>
</feature>
<feature type="compositionally biased region" description="Low complexity" evidence="1">
    <location>
        <begin position="305"/>
        <end position="320"/>
    </location>
</feature>
<evidence type="ECO:0000313" key="3">
    <source>
        <dbReference type="EMBL" id="KAK0557712.1"/>
    </source>
</evidence>
<feature type="compositionally biased region" description="Polar residues" evidence="1">
    <location>
        <begin position="1"/>
        <end position="16"/>
    </location>
</feature>
<dbReference type="PANTHER" id="PTHR14336">
    <property type="entry name" value="TANDEM PH DOMAIN CONTAINING PROTEIN"/>
    <property type="match status" value="1"/>
</dbReference>
<feature type="region of interest" description="Disordered" evidence="1">
    <location>
        <begin position="449"/>
        <end position="505"/>
    </location>
</feature>
<proteinExistence type="predicted"/>
<name>A0AAN6GVZ2_9BASI</name>
<dbReference type="InterPro" id="IPR051707">
    <property type="entry name" value="PI-Interact_SigTrans_Reg"/>
</dbReference>
<feature type="compositionally biased region" description="Polar residues" evidence="1">
    <location>
        <begin position="206"/>
        <end position="218"/>
    </location>
</feature>
<organism evidence="3 4">
    <name type="scientific">Tilletia horrida</name>
    <dbReference type="NCBI Taxonomy" id="155126"/>
    <lineage>
        <taxon>Eukaryota</taxon>
        <taxon>Fungi</taxon>
        <taxon>Dikarya</taxon>
        <taxon>Basidiomycota</taxon>
        <taxon>Ustilaginomycotina</taxon>
        <taxon>Exobasidiomycetes</taxon>
        <taxon>Tilletiales</taxon>
        <taxon>Tilletiaceae</taxon>
        <taxon>Tilletia</taxon>
    </lineage>
</organism>
<feature type="compositionally biased region" description="Low complexity" evidence="1">
    <location>
        <begin position="194"/>
        <end position="205"/>
    </location>
</feature>
<dbReference type="Pfam" id="PF00169">
    <property type="entry name" value="PH"/>
    <property type="match status" value="2"/>
</dbReference>
<feature type="compositionally biased region" description="Polar residues" evidence="1">
    <location>
        <begin position="551"/>
        <end position="575"/>
    </location>
</feature>
<dbReference type="InterPro" id="IPR001849">
    <property type="entry name" value="PH_domain"/>
</dbReference>
<reference evidence="3" key="1">
    <citation type="journal article" date="2023" name="PhytoFront">
        <title>Draft Genome Resources of Seven Strains of Tilletia horrida, Causal Agent of Kernel Smut of Rice.</title>
        <authorList>
            <person name="Khanal S."/>
            <person name="Antony Babu S."/>
            <person name="Zhou X.G."/>
        </authorList>
    </citation>
    <scope>NUCLEOTIDE SEQUENCE</scope>
    <source>
        <strain evidence="3">TX6</strain>
    </source>
</reference>
<dbReference type="AlphaFoldDB" id="A0AAN6GVZ2"/>
<feature type="compositionally biased region" description="Acidic residues" evidence="1">
    <location>
        <begin position="48"/>
        <end position="63"/>
    </location>
</feature>
<feature type="compositionally biased region" description="Basic and acidic residues" evidence="1">
    <location>
        <begin position="459"/>
        <end position="468"/>
    </location>
</feature>
<feature type="compositionally biased region" description="Low complexity" evidence="1">
    <location>
        <begin position="414"/>
        <end position="429"/>
    </location>
</feature>
<evidence type="ECO:0000313" key="4">
    <source>
        <dbReference type="Proteomes" id="UP001176517"/>
    </source>
</evidence>
<comment type="caution">
    <text evidence="3">The sequence shown here is derived from an EMBL/GenBank/DDBJ whole genome shotgun (WGS) entry which is preliminary data.</text>
</comment>
<dbReference type="EMBL" id="JAPDMZ010000003">
    <property type="protein sequence ID" value="KAK0557712.1"/>
    <property type="molecule type" value="Genomic_DNA"/>
</dbReference>
<dbReference type="SUPFAM" id="SSF50729">
    <property type="entry name" value="PH domain-like"/>
    <property type="match status" value="2"/>
</dbReference>
<evidence type="ECO:0000256" key="1">
    <source>
        <dbReference type="SAM" id="MobiDB-lite"/>
    </source>
</evidence>
<dbReference type="FunFam" id="2.30.29.30:FF:000286">
    <property type="entry name" value="PH-protein kinase domain containing protein"/>
    <property type="match status" value="1"/>
</dbReference>
<feature type="compositionally biased region" description="Low complexity" evidence="1">
    <location>
        <begin position="581"/>
        <end position="600"/>
    </location>
</feature>
<gene>
    <name evidence="3" type="ORF">OC846_000279</name>
</gene>
<dbReference type="Gene3D" id="2.30.29.30">
    <property type="entry name" value="Pleckstrin-homology domain (PH domain)/Phosphotyrosine-binding domain (PTB)"/>
    <property type="match status" value="3"/>
</dbReference>
<feature type="region of interest" description="Disordered" evidence="1">
    <location>
        <begin position="400"/>
        <end position="437"/>
    </location>
</feature>
<protein>
    <recommendedName>
        <fullName evidence="2">PH domain-containing protein</fullName>
    </recommendedName>
</protein>
<feature type="compositionally biased region" description="Polar residues" evidence="1">
    <location>
        <begin position="23"/>
        <end position="41"/>
    </location>
</feature>
<feature type="compositionally biased region" description="Polar residues" evidence="1">
    <location>
        <begin position="183"/>
        <end position="193"/>
    </location>
</feature>
<feature type="domain" description="PH" evidence="2">
    <location>
        <begin position="339"/>
        <end position="642"/>
    </location>
</feature>
<feature type="domain" description="PH" evidence="2">
    <location>
        <begin position="84"/>
        <end position="179"/>
    </location>
</feature>
<accession>A0AAN6GVZ2</accession>
<sequence>MTSVSPSQPLPASSRPQAVGIPSISQQLDAATTATPSTGSNVPHDDGYDNDPDADLDDEDEGEGGFAGTTVDLGQNSYPVFNEHIVRSGYLLKRGEKRKTWKKRWFVLRASKLAYYKNEKEYQLLRFIDMSEVHTVAAVELKGKEFTFGIVTPSRTYYVNAGSRQEMQAWIDDLNAVKENAAQTYSTDSAATEQQPMGQQPLSQQRAPSTPSGIQPSNLAFTNEDLASLGPAPPMVPGASAASASANANAAAAVLSSSDEGEQDDDWDEDEIADQAMPLPGPALGLSTSATAGAQLSTSPSAMYSSSLQQQQQQQLQLQQATNVPQPKRGSSLLNQPNKVIMQGYLMKQSKGRKHWRKRWFVLSSSKLLYAKDHMNTKAHRIIPISSILDAIEYDYVEKEKDRDRERDRERDNSVGVSSESSGAVLGSSPIITGSSRDTAAAARGAVAGAGGLTDSGSELERERDHKFRPSRQRSRSRDQSDGGASASGAGVGAAGGAGSGSAGPSGALAIPGSSGAGAAGASSSGAAPASALLSTSATSSSIAHGSTSADHSTGSTTAPSAGVITSSPILIPTTSPKPPTAQLAATSLSSSAATGDTTGIRPAKSRENCFKIITPKRVYLVCAPSEEEEIKWLSALRALLSARR</sequence>
<keyword evidence="4" id="KW-1185">Reference proteome</keyword>
<dbReference type="PANTHER" id="PTHR14336:SF8">
    <property type="entry name" value="PROTEIN OPY1"/>
    <property type="match status" value="1"/>
</dbReference>
<feature type="region of interest" description="Disordered" evidence="1">
    <location>
        <begin position="183"/>
        <end position="218"/>
    </location>
</feature>
<evidence type="ECO:0000259" key="2">
    <source>
        <dbReference type="PROSITE" id="PS50003"/>
    </source>
</evidence>
<feature type="region of interest" description="Disordered" evidence="1">
    <location>
        <begin position="542"/>
        <end position="602"/>
    </location>
</feature>
<feature type="region of interest" description="Disordered" evidence="1">
    <location>
        <begin position="1"/>
        <end position="71"/>
    </location>
</feature>
<dbReference type="Proteomes" id="UP001176517">
    <property type="component" value="Unassembled WGS sequence"/>
</dbReference>